<dbReference type="InterPro" id="IPR000847">
    <property type="entry name" value="LysR_HTH_N"/>
</dbReference>
<dbReference type="SUPFAM" id="SSF46785">
    <property type="entry name" value="Winged helix' DNA-binding domain"/>
    <property type="match status" value="1"/>
</dbReference>
<comment type="similarity">
    <text evidence="1">Belongs to the LysR transcriptional regulatory family.</text>
</comment>
<proteinExistence type="inferred from homology"/>
<evidence type="ECO:0000256" key="1">
    <source>
        <dbReference type="ARBA" id="ARBA00009437"/>
    </source>
</evidence>
<keyword evidence="2" id="KW-0805">Transcription regulation</keyword>
<reference evidence="6 7" key="1">
    <citation type="journal article" date="2024" name="Chem. Sci.">
        <title>Discovery of megapolipeptins by genome mining of a Burkholderiales bacteria collection.</title>
        <authorList>
            <person name="Paulo B.S."/>
            <person name="Recchia M.J.J."/>
            <person name="Lee S."/>
            <person name="Fergusson C.H."/>
            <person name="Romanowski S.B."/>
            <person name="Hernandez A."/>
            <person name="Krull N."/>
            <person name="Liu D.Y."/>
            <person name="Cavanagh H."/>
            <person name="Bos A."/>
            <person name="Gray C.A."/>
            <person name="Murphy B.T."/>
            <person name="Linington R.G."/>
            <person name="Eustaquio A.S."/>
        </authorList>
    </citation>
    <scope>NUCLEOTIDE SEQUENCE [LARGE SCALE GENOMIC DNA]</scope>
    <source>
        <strain evidence="6 7">RL21-008-BIB-A</strain>
    </source>
</reference>
<dbReference type="Gene3D" id="1.10.10.10">
    <property type="entry name" value="Winged helix-like DNA-binding domain superfamily/Winged helix DNA-binding domain"/>
    <property type="match status" value="1"/>
</dbReference>
<dbReference type="PROSITE" id="PS50931">
    <property type="entry name" value="HTH_LYSR"/>
    <property type="match status" value="1"/>
</dbReference>
<gene>
    <name evidence="6" type="ORF">PQR62_21460</name>
</gene>
<dbReference type="Gene3D" id="3.40.190.290">
    <property type="match status" value="1"/>
</dbReference>
<feature type="domain" description="HTH lysR-type" evidence="5">
    <location>
        <begin position="22"/>
        <end position="79"/>
    </location>
</feature>
<evidence type="ECO:0000256" key="2">
    <source>
        <dbReference type="ARBA" id="ARBA00023015"/>
    </source>
</evidence>
<keyword evidence="4" id="KW-0804">Transcription</keyword>
<name>A0ABW9AD85_9BURK</name>
<dbReference type="PANTHER" id="PTHR30537:SF5">
    <property type="entry name" value="HTH-TYPE TRANSCRIPTIONAL ACTIVATOR TTDR-RELATED"/>
    <property type="match status" value="1"/>
</dbReference>
<dbReference type="Proteomes" id="UP001629246">
    <property type="component" value="Unassembled WGS sequence"/>
</dbReference>
<keyword evidence="3" id="KW-0238">DNA-binding</keyword>
<dbReference type="EMBL" id="JAQQFM010000010">
    <property type="protein sequence ID" value="MFL9926853.1"/>
    <property type="molecule type" value="Genomic_DNA"/>
</dbReference>
<evidence type="ECO:0000256" key="4">
    <source>
        <dbReference type="ARBA" id="ARBA00023163"/>
    </source>
</evidence>
<evidence type="ECO:0000313" key="6">
    <source>
        <dbReference type="EMBL" id="MFL9926853.1"/>
    </source>
</evidence>
<dbReference type="InterPro" id="IPR036388">
    <property type="entry name" value="WH-like_DNA-bd_sf"/>
</dbReference>
<evidence type="ECO:0000259" key="5">
    <source>
        <dbReference type="PROSITE" id="PS50931"/>
    </source>
</evidence>
<dbReference type="Pfam" id="PF00126">
    <property type="entry name" value="HTH_1"/>
    <property type="match status" value="1"/>
</dbReference>
<dbReference type="RefSeq" id="WP_408160072.1">
    <property type="nucleotide sequence ID" value="NZ_JAQQFM010000010.1"/>
</dbReference>
<dbReference type="InterPro" id="IPR058163">
    <property type="entry name" value="LysR-type_TF_proteobact-type"/>
</dbReference>
<dbReference type="PANTHER" id="PTHR30537">
    <property type="entry name" value="HTH-TYPE TRANSCRIPTIONAL REGULATOR"/>
    <property type="match status" value="1"/>
</dbReference>
<sequence length="326" mass="35931">MTKSGAKSSPVPLAALAAASTDRIELMQTFVRIVEAGSLSAAAAQLDTTQPTISRRLQQLERSLGVRLLQRSTHAMKLTEDGERCFERAKELLAGWESFETDLRGAGMQVEGSLRVVVPHAFGQKQLIGPLAEFMRRHPRISVEWLLHDRAADFITHGIDCAIEVGEVSDPSVVAIKLAEVPRMMVAAPALLSQYPAPTHPRELAEMPWLAIPAFYRREITLTHVATGESCEVAFRPRMITDSLYALRNAAIEGLGIGLGSAWIMSEDLAQGRLQQLLPEWQPAPLPVSLIYPYARFYPARLRHFIDTMREAMPSAVLGATGWDAD</sequence>
<dbReference type="Pfam" id="PF03466">
    <property type="entry name" value="LysR_substrate"/>
    <property type="match status" value="1"/>
</dbReference>
<dbReference type="InterPro" id="IPR036390">
    <property type="entry name" value="WH_DNA-bd_sf"/>
</dbReference>
<evidence type="ECO:0000313" key="7">
    <source>
        <dbReference type="Proteomes" id="UP001629246"/>
    </source>
</evidence>
<evidence type="ECO:0000256" key="3">
    <source>
        <dbReference type="ARBA" id="ARBA00023125"/>
    </source>
</evidence>
<keyword evidence="7" id="KW-1185">Reference proteome</keyword>
<accession>A0ABW9AD85</accession>
<dbReference type="PRINTS" id="PR00039">
    <property type="entry name" value="HTHLYSR"/>
</dbReference>
<protein>
    <submittedName>
        <fullName evidence="6">LysR family transcriptional regulator</fullName>
    </submittedName>
</protein>
<comment type="caution">
    <text evidence="6">The sequence shown here is derived from an EMBL/GenBank/DDBJ whole genome shotgun (WGS) entry which is preliminary data.</text>
</comment>
<dbReference type="SUPFAM" id="SSF53850">
    <property type="entry name" value="Periplasmic binding protein-like II"/>
    <property type="match status" value="1"/>
</dbReference>
<dbReference type="InterPro" id="IPR005119">
    <property type="entry name" value="LysR_subst-bd"/>
</dbReference>
<dbReference type="CDD" id="cd08422">
    <property type="entry name" value="PBP2_CrgA_like"/>
    <property type="match status" value="1"/>
</dbReference>
<organism evidence="6 7">
    <name type="scientific">Herbaspirillum lusitanum</name>
    <dbReference type="NCBI Taxonomy" id="213312"/>
    <lineage>
        <taxon>Bacteria</taxon>
        <taxon>Pseudomonadati</taxon>
        <taxon>Pseudomonadota</taxon>
        <taxon>Betaproteobacteria</taxon>
        <taxon>Burkholderiales</taxon>
        <taxon>Oxalobacteraceae</taxon>
        <taxon>Herbaspirillum</taxon>
    </lineage>
</organism>